<dbReference type="PANTHER" id="PTHR43649:SF31">
    <property type="entry name" value="SN-GLYCEROL-3-PHOSPHATE-BINDING PERIPLASMIC PROTEIN UGPB"/>
    <property type="match status" value="1"/>
</dbReference>
<evidence type="ECO:0000256" key="1">
    <source>
        <dbReference type="ARBA" id="ARBA00004196"/>
    </source>
</evidence>
<accession>A0A7Y9IBZ5</accession>
<proteinExistence type="inferred from homology"/>
<evidence type="ECO:0000256" key="5">
    <source>
        <dbReference type="SAM" id="SignalP"/>
    </source>
</evidence>
<sequence>MSRRTTLQTAVGLSLGAVAGCTTGTPTEAPTEPAARVPLPRYQAYAGVQPDLPSSAAGVMAGFLTYPPQQVTLHERPPATGGSLLAMSRTDGSAPPALANNRYWQELNRRLGLELQVNLTPPADYASKFATVVAGNDLPDLAMAMPGSVPRFPDLLEARFADLSELLAGDAITAYPALANIPSHSWQGAMFGGRIYGIPIHRGVVGSLLLCRSDLFRALDRPLRADDADGFVELCRGVTDARNGRWALGDPLTTLTFALEMFDGPNRWQESGGAFTSAYESPAMKDALEFVRRLWQEGLLHPDGFTAGENVNVWLMSGAIAMSYNSYNAWQGLAREAVATDPSITFDALDTPGADGGAARKFLSGGLFSLTVFKKAERARLEELLRVADWLASPFGTAEYLFVRYGIEGHNFTWEDGEPVSTKSGMDERRVPAAYLAAAPAVLYLPGLPDDTRRAHAYQERTVPNGKPDPTLGLFSNAASERGAGLDRNLAALQAEIIKGDAPVADWDAAVARWRSDGGDEIRGEYEQAYQKAAGR</sequence>
<dbReference type="GO" id="GO:0030313">
    <property type="term" value="C:cell envelope"/>
    <property type="evidence" value="ECO:0007669"/>
    <property type="project" value="UniProtKB-SubCell"/>
</dbReference>
<name>A0A7Y9IBZ5_9ACTN</name>
<gene>
    <name evidence="6" type="ORF">BKA15_005211</name>
</gene>
<evidence type="ECO:0000256" key="4">
    <source>
        <dbReference type="ARBA" id="ARBA00022729"/>
    </source>
</evidence>
<dbReference type="PANTHER" id="PTHR43649">
    <property type="entry name" value="ARABINOSE-BINDING PROTEIN-RELATED"/>
    <property type="match status" value="1"/>
</dbReference>
<organism evidence="6 7">
    <name type="scientific">Microlunatus parietis</name>
    <dbReference type="NCBI Taxonomy" id="682979"/>
    <lineage>
        <taxon>Bacteria</taxon>
        <taxon>Bacillati</taxon>
        <taxon>Actinomycetota</taxon>
        <taxon>Actinomycetes</taxon>
        <taxon>Propionibacteriales</taxon>
        <taxon>Propionibacteriaceae</taxon>
        <taxon>Microlunatus</taxon>
    </lineage>
</organism>
<evidence type="ECO:0000256" key="3">
    <source>
        <dbReference type="ARBA" id="ARBA00022448"/>
    </source>
</evidence>
<evidence type="ECO:0000256" key="2">
    <source>
        <dbReference type="ARBA" id="ARBA00008520"/>
    </source>
</evidence>
<dbReference type="InterPro" id="IPR050490">
    <property type="entry name" value="Bact_solute-bd_prot1"/>
</dbReference>
<keyword evidence="7" id="KW-1185">Reference proteome</keyword>
<dbReference type="Gene3D" id="3.40.190.10">
    <property type="entry name" value="Periplasmic binding protein-like II"/>
    <property type="match status" value="1"/>
</dbReference>
<comment type="caution">
    <text evidence="6">The sequence shown here is derived from an EMBL/GenBank/DDBJ whole genome shotgun (WGS) entry which is preliminary data.</text>
</comment>
<dbReference type="PROSITE" id="PS51257">
    <property type="entry name" value="PROKAR_LIPOPROTEIN"/>
    <property type="match status" value="1"/>
</dbReference>
<protein>
    <submittedName>
        <fullName evidence="6">Putative aldouronate transport system substrate-binding protein</fullName>
    </submittedName>
</protein>
<dbReference type="InterPro" id="IPR006059">
    <property type="entry name" value="SBP"/>
</dbReference>
<dbReference type="AlphaFoldDB" id="A0A7Y9IBZ5"/>
<dbReference type="EMBL" id="JACCBU010000001">
    <property type="protein sequence ID" value="NYE73882.1"/>
    <property type="molecule type" value="Genomic_DNA"/>
</dbReference>
<feature type="chain" id="PRO_5039577364" evidence="5">
    <location>
        <begin position="20"/>
        <end position="536"/>
    </location>
</feature>
<feature type="signal peptide" evidence="5">
    <location>
        <begin position="1"/>
        <end position="19"/>
    </location>
</feature>
<keyword evidence="3" id="KW-0813">Transport</keyword>
<dbReference type="Proteomes" id="UP000569914">
    <property type="component" value="Unassembled WGS sequence"/>
</dbReference>
<evidence type="ECO:0000313" key="6">
    <source>
        <dbReference type="EMBL" id="NYE73882.1"/>
    </source>
</evidence>
<evidence type="ECO:0000313" key="7">
    <source>
        <dbReference type="Proteomes" id="UP000569914"/>
    </source>
</evidence>
<keyword evidence="4 5" id="KW-0732">Signal</keyword>
<dbReference type="Pfam" id="PF13416">
    <property type="entry name" value="SBP_bac_8"/>
    <property type="match status" value="1"/>
</dbReference>
<comment type="subcellular location">
    <subcellularLocation>
        <location evidence="1">Cell envelope</location>
    </subcellularLocation>
</comment>
<dbReference type="SUPFAM" id="SSF53850">
    <property type="entry name" value="Periplasmic binding protein-like II"/>
    <property type="match status" value="1"/>
</dbReference>
<reference evidence="6 7" key="1">
    <citation type="submission" date="2020-07" db="EMBL/GenBank/DDBJ databases">
        <title>Sequencing the genomes of 1000 actinobacteria strains.</title>
        <authorList>
            <person name="Klenk H.-P."/>
        </authorList>
    </citation>
    <scope>NUCLEOTIDE SEQUENCE [LARGE SCALE GENOMIC DNA]</scope>
    <source>
        <strain evidence="6 7">DSM 22083</strain>
    </source>
</reference>
<comment type="similarity">
    <text evidence="2">Belongs to the bacterial solute-binding protein 1 family.</text>
</comment>
<dbReference type="RefSeq" id="WP_179755714.1">
    <property type="nucleotide sequence ID" value="NZ_JACCBU010000001.1"/>
</dbReference>